<gene>
    <name evidence="2" type="ORF">COT42_03015</name>
</gene>
<evidence type="ECO:0000313" key="3">
    <source>
        <dbReference type="Proteomes" id="UP000231343"/>
    </source>
</evidence>
<dbReference type="EMBL" id="PEYM01000055">
    <property type="protein sequence ID" value="PIS30433.1"/>
    <property type="molecule type" value="Genomic_DNA"/>
</dbReference>
<evidence type="ECO:0000256" key="1">
    <source>
        <dbReference type="SAM" id="MobiDB-lite"/>
    </source>
</evidence>
<protein>
    <submittedName>
        <fullName evidence="2">Uncharacterized protein</fullName>
    </submittedName>
</protein>
<evidence type="ECO:0000313" key="2">
    <source>
        <dbReference type="EMBL" id="PIS30433.1"/>
    </source>
</evidence>
<dbReference type="AlphaFoldDB" id="A0A2H0XZD3"/>
<accession>A0A2H0XZD3</accession>
<proteinExistence type="predicted"/>
<organism evidence="2 3">
    <name type="scientific">Candidatus Saganbacteria bacterium CG08_land_8_20_14_0_20_45_16</name>
    <dbReference type="NCBI Taxonomy" id="2014293"/>
    <lineage>
        <taxon>Bacteria</taxon>
        <taxon>Bacillati</taxon>
        <taxon>Saganbacteria</taxon>
    </lineage>
</organism>
<comment type="caution">
    <text evidence="2">The sequence shown here is derived from an EMBL/GenBank/DDBJ whole genome shotgun (WGS) entry which is preliminary data.</text>
</comment>
<reference evidence="2 3" key="1">
    <citation type="submission" date="2017-09" db="EMBL/GenBank/DDBJ databases">
        <title>Depth-based differentiation of microbial function through sediment-hosted aquifers and enrichment of novel symbionts in the deep terrestrial subsurface.</title>
        <authorList>
            <person name="Probst A.J."/>
            <person name="Ladd B."/>
            <person name="Jarett J.K."/>
            <person name="Geller-Mcgrath D.E."/>
            <person name="Sieber C.M."/>
            <person name="Emerson J.B."/>
            <person name="Anantharaman K."/>
            <person name="Thomas B.C."/>
            <person name="Malmstrom R."/>
            <person name="Stieglmeier M."/>
            <person name="Klingl A."/>
            <person name="Woyke T."/>
            <person name="Ryan C.M."/>
            <person name="Banfield J.F."/>
        </authorList>
    </citation>
    <scope>NUCLEOTIDE SEQUENCE [LARGE SCALE GENOMIC DNA]</scope>
    <source>
        <strain evidence="2">CG08_land_8_20_14_0_20_45_16</strain>
    </source>
</reference>
<sequence>MGLPGPDKTSICPPSLVGGRHITPRSASKDDQPANVTTDDQVVISPAARDGAIVPSPTVAPDAAAAATPQSPPENAGAPNRNAMQTAGNLFYGLAQRELSGDELSSVNEEFNHGGHLNRYNFNRHFGTHMTRDAWRALTHGRERIDSWDEMNGYLREFEDFSRATGISFRYWSQCGHIVTVNQAALGRQLEYIQDAETIVRNNWQLLMRVMSFILPGNNYEGELNDVEHEPDRSAREEAVIQSLIHDFTTEVQGDPHRRELLAMALFNQLEGHARRENGVRLDRLGLQDPVVAERFARTQFNDWIMRSDPNSPDSVTRDEARAVRRFSRDIEGLRSMRLDGRLTEADLTATFGDRAGAVWDVLRSDDRQFVDDDGYVTNRLTDEVTSIEGLTPEEVAQATTLLQRSRAAHERFNQLDTETPQFAAFLVQVRSGTDRAQLAAALENLPLIGDSEDVAAAPPEIVTVNTAITPSNEEPNVPPTT</sequence>
<feature type="compositionally biased region" description="Low complexity" evidence="1">
    <location>
        <begin position="54"/>
        <end position="69"/>
    </location>
</feature>
<dbReference type="Proteomes" id="UP000231343">
    <property type="component" value="Unassembled WGS sequence"/>
</dbReference>
<feature type="region of interest" description="Disordered" evidence="1">
    <location>
        <begin position="1"/>
        <end position="83"/>
    </location>
</feature>
<name>A0A2H0XZD3_UNCSA</name>